<dbReference type="AlphaFoldDB" id="A0AAV8Q7F0"/>
<comment type="caution">
    <text evidence="1">The sequence shown here is derived from an EMBL/GenBank/DDBJ whole genome shotgun (WGS) entry which is preliminary data.</text>
</comment>
<dbReference type="EMBL" id="JAQQAF010000007">
    <property type="protein sequence ID" value="KAJ8471096.1"/>
    <property type="molecule type" value="Genomic_DNA"/>
</dbReference>
<evidence type="ECO:0000313" key="1">
    <source>
        <dbReference type="EMBL" id="KAJ8471096.1"/>
    </source>
</evidence>
<sequence length="82" mass="9187">MLKIWMLGSLCKYLEGKRGRGGSLKRKGWLRRLKGRAGCGYMRYSAACHCSSRKINLGSDPVSTLSSQIIHFLPSIGYRPIL</sequence>
<organism evidence="1 2">
    <name type="scientific">Ensete ventricosum</name>
    <name type="common">Abyssinian banana</name>
    <name type="synonym">Musa ensete</name>
    <dbReference type="NCBI Taxonomy" id="4639"/>
    <lineage>
        <taxon>Eukaryota</taxon>
        <taxon>Viridiplantae</taxon>
        <taxon>Streptophyta</taxon>
        <taxon>Embryophyta</taxon>
        <taxon>Tracheophyta</taxon>
        <taxon>Spermatophyta</taxon>
        <taxon>Magnoliopsida</taxon>
        <taxon>Liliopsida</taxon>
        <taxon>Zingiberales</taxon>
        <taxon>Musaceae</taxon>
        <taxon>Ensete</taxon>
    </lineage>
</organism>
<protein>
    <submittedName>
        <fullName evidence="1">Uncharacterized protein</fullName>
    </submittedName>
</protein>
<reference evidence="1 2" key="1">
    <citation type="submission" date="2022-12" db="EMBL/GenBank/DDBJ databases">
        <title>Chromosome-scale assembly of the Ensete ventricosum genome.</title>
        <authorList>
            <person name="Dussert Y."/>
            <person name="Stocks J."/>
            <person name="Wendawek A."/>
            <person name="Woldeyes F."/>
            <person name="Nichols R.A."/>
            <person name="Borrell J.S."/>
        </authorList>
    </citation>
    <scope>NUCLEOTIDE SEQUENCE [LARGE SCALE GENOMIC DNA]</scope>
    <source>
        <strain evidence="2">cv. Maze</strain>
        <tissue evidence="1">Seeds</tissue>
    </source>
</reference>
<keyword evidence="2" id="KW-1185">Reference proteome</keyword>
<name>A0AAV8Q7F0_ENSVE</name>
<dbReference type="Proteomes" id="UP001222027">
    <property type="component" value="Unassembled WGS sequence"/>
</dbReference>
<gene>
    <name evidence="1" type="ORF">OPV22_025439</name>
</gene>
<accession>A0AAV8Q7F0</accession>
<evidence type="ECO:0000313" key="2">
    <source>
        <dbReference type="Proteomes" id="UP001222027"/>
    </source>
</evidence>
<proteinExistence type="predicted"/>